<dbReference type="InterPro" id="IPR027267">
    <property type="entry name" value="AH/BAR_dom_sf"/>
</dbReference>
<feature type="domain" description="PH" evidence="3">
    <location>
        <begin position="339"/>
        <end position="448"/>
    </location>
</feature>
<organism evidence="4 5">
    <name type="scientific">Dichotomopilus funicola</name>
    <dbReference type="NCBI Taxonomy" id="1934379"/>
    <lineage>
        <taxon>Eukaryota</taxon>
        <taxon>Fungi</taxon>
        <taxon>Dikarya</taxon>
        <taxon>Ascomycota</taxon>
        <taxon>Pezizomycotina</taxon>
        <taxon>Sordariomycetes</taxon>
        <taxon>Sordariomycetidae</taxon>
        <taxon>Sordariales</taxon>
        <taxon>Chaetomiaceae</taxon>
        <taxon>Dichotomopilus</taxon>
    </lineage>
</organism>
<dbReference type="SUPFAM" id="SSF103657">
    <property type="entry name" value="BAR/IMD domain-like"/>
    <property type="match status" value="1"/>
</dbReference>
<evidence type="ECO:0000313" key="4">
    <source>
        <dbReference type="EMBL" id="KAK4147487.1"/>
    </source>
</evidence>
<reference evidence="4" key="1">
    <citation type="journal article" date="2023" name="Mol. Phylogenet. Evol.">
        <title>Genome-scale phylogeny and comparative genomics of the fungal order Sordariales.</title>
        <authorList>
            <person name="Hensen N."/>
            <person name="Bonometti L."/>
            <person name="Westerberg I."/>
            <person name="Brannstrom I.O."/>
            <person name="Guillou S."/>
            <person name="Cros-Aarteil S."/>
            <person name="Calhoun S."/>
            <person name="Haridas S."/>
            <person name="Kuo A."/>
            <person name="Mondo S."/>
            <person name="Pangilinan J."/>
            <person name="Riley R."/>
            <person name="LaButti K."/>
            <person name="Andreopoulos B."/>
            <person name="Lipzen A."/>
            <person name="Chen C."/>
            <person name="Yan M."/>
            <person name="Daum C."/>
            <person name="Ng V."/>
            <person name="Clum A."/>
            <person name="Steindorff A."/>
            <person name="Ohm R.A."/>
            <person name="Martin F."/>
            <person name="Silar P."/>
            <person name="Natvig D.O."/>
            <person name="Lalanne C."/>
            <person name="Gautier V."/>
            <person name="Ament-Velasquez S.L."/>
            <person name="Kruys A."/>
            <person name="Hutchinson M.I."/>
            <person name="Powell A.J."/>
            <person name="Barry K."/>
            <person name="Miller A.N."/>
            <person name="Grigoriev I.V."/>
            <person name="Debuchy R."/>
            <person name="Gladieux P."/>
            <person name="Hiltunen Thoren M."/>
            <person name="Johannesson H."/>
        </authorList>
    </citation>
    <scope>NUCLEOTIDE SEQUENCE</scope>
    <source>
        <strain evidence="4">CBS 141.50</strain>
    </source>
</reference>
<feature type="region of interest" description="Disordered" evidence="2">
    <location>
        <begin position="515"/>
        <end position="558"/>
    </location>
</feature>
<sequence>MKRFASLRKDKPKLATETKPVTEMAPTPEKEAASPAATPVTAVSSATPARQETISSIASDEAVPDSDPNTTAGLLAQRLQAWKHAVVYLEEYMEAVEKIHKAQAKEYERVLKTISKPLREGEHFDQTLGGVAGFFENMRVNTQALINSNLETEKNIKGTALPVVERLHKEIKHKAKELAHGAEKGAKEVEKARNTTQKHIELLGQHTASFEATGGKHTPAEDPYVISRGVLHRLSKQVLEENNQHNDLVAVQANFETFERHIIQVLHQAMESFTNLTGGQALKVQALHTDMLGAAQRVPPDFEWKAFVKRSGHALVDPAEPPRTVEGIQFPNMTHSSTKPLIEGSLERKSRNKLSWGYTTSYYVITPSKFLHEFKDDDNVRYDPTPELSIYLPDAVIGAPHGEKFNVKGKDRSGGFGGKLAGTSELAFKAHSAAEAEKWFSVIRGVAGATGPAATSSTPGSEVTSPVSATASTTALGATGSGSSEKPKPVVAVPAAQESGITGGETVASPVAASVTSAAATPVTASAPGSGDSKGPVPATAAAETTTASAEKAAEAKA</sequence>
<dbReference type="RefSeq" id="XP_062640858.1">
    <property type="nucleotide sequence ID" value="XM_062785313.1"/>
</dbReference>
<evidence type="ECO:0000256" key="1">
    <source>
        <dbReference type="ARBA" id="ARBA00022553"/>
    </source>
</evidence>
<protein>
    <recommendedName>
        <fullName evidence="3">PH domain-containing protein</fullName>
    </recommendedName>
</protein>
<evidence type="ECO:0000256" key="2">
    <source>
        <dbReference type="SAM" id="MobiDB-lite"/>
    </source>
</evidence>
<comment type="caution">
    <text evidence="4">The sequence shown here is derived from an EMBL/GenBank/DDBJ whole genome shotgun (WGS) entry which is preliminary data.</text>
</comment>
<dbReference type="SUPFAM" id="SSF50729">
    <property type="entry name" value="PH domain-like"/>
    <property type="match status" value="1"/>
</dbReference>
<feature type="region of interest" description="Disordered" evidence="2">
    <location>
        <begin position="1"/>
        <end position="69"/>
    </location>
</feature>
<dbReference type="InterPro" id="IPR046868">
    <property type="entry name" value="BAR_4"/>
</dbReference>
<keyword evidence="5" id="KW-1185">Reference proteome</keyword>
<feature type="compositionally biased region" description="Basic and acidic residues" evidence="2">
    <location>
        <begin position="7"/>
        <end position="16"/>
    </location>
</feature>
<evidence type="ECO:0000259" key="3">
    <source>
        <dbReference type="PROSITE" id="PS50003"/>
    </source>
</evidence>
<name>A0AAN6ZQU3_9PEZI</name>
<feature type="compositionally biased region" description="Low complexity" evidence="2">
    <location>
        <begin position="539"/>
        <end position="551"/>
    </location>
</feature>
<proteinExistence type="predicted"/>
<feature type="compositionally biased region" description="Low complexity" evidence="2">
    <location>
        <begin position="515"/>
        <end position="528"/>
    </location>
</feature>
<dbReference type="InterPro" id="IPR001849">
    <property type="entry name" value="PH_domain"/>
</dbReference>
<dbReference type="Pfam" id="PF20400">
    <property type="entry name" value="BAR_4"/>
    <property type="match status" value="1"/>
</dbReference>
<feature type="region of interest" description="Disordered" evidence="2">
    <location>
        <begin position="450"/>
        <end position="489"/>
    </location>
</feature>
<dbReference type="Gene3D" id="1.20.1270.60">
    <property type="entry name" value="Arfaptin homology (AH) domain/BAR domain"/>
    <property type="match status" value="1"/>
</dbReference>
<dbReference type="PROSITE" id="PS50003">
    <property type="entry name" value="PH_DOMAIN"/>
    <property type="match status" value="1"/>
</dbReference>
<evidence type="ECO:0000313" key="5">
    <source>
        <dbReference type="Proteomes" id="UP001302676"/>
    </source>
</evidence>
<dbReference type="InterPro" id="IPR046869">
    <property type="entry name" value="SLM1/RGC1-like_PH"/>
</dbReference>
<dbReference type="Pfam" id="PF20399">
    <property type="entry name" value="PH_20"/>
    <property type="match status" value="1"/>
</dbReference>
<gene>
    <name evidence="4" type="ORF">C8A04DRAFT_8988</name>
</gene>
<dbReference type="EMBL" id="MU853556">
    <property type="protein sequence ID" value="KAK4147487.1"/>
    <property type="molecule type" value="Genomic_DNA"/>
</dbReference>
<keyword evidence="1" id="KW-0597">Phosphoprotein</keyword>
<dbReference type="AlphaFoldDB" id="A0AAN6ZQU3"/>
<feature type="compositionally biased region" description="Low complexity" evidence="2">
    <location>
        <begin position="450"/>
        <end position="484"/>
    </location>
</feature>
<dbReference type="GeneID" id="87821926"/>
<dbReference type="PANTHER" id="PTHR31941:SF1">
    <property type="entry name" value="CYTOSKELETAL SIGNALING PROTEIN SLM1"/>
    <property type="match status" value="1"/>
</dbReference>
<accession>A0AAN6ZQU3</accession>
<dbReference type="Gene3D" id="2.30.29.30">
    <property type="entry name" value="Pleckstrin-homology domain (PH domain)/Phosphotyrosine-binding domain (PTB)"/>
    <property type="match status" value="1"/>
</dbReference>
<dbReference type="Proteomes" id="UP001302676">
    <property type="component" value="Unassembled WGS sequence"/>
</dbReference>
<feature type="compositionally biased region" description="Low complexity" evidence="2">
    <location>
        <begin position="33"/>
        <end position="49"/>
    </location>
</feature>
<dbReference type="PANTHER" id="PTHR31941">
    <property type="entry name" value="CYTOSKELETAL SIGNALING PROTEIN SLM1"/>
    <property type="match status" value="1"/>
</dbReference>
<dbReference type="InterPro" id="IPR011993">
    <property type="entry name" value="PH-like_dom_sf"/>
</dbReference>
<reference evidence="4" key="2">
    <citation type="submission" date="2023-05" db="EMBL/GenBank/DDBJ databases">
        <authorList>
            <consortium name="Lawrence Berkeley National Laboratory"/>
            <person name="Steindorff A."/>
            <person name="Hensen N."/>
            <person name="Bonometti L."/>
            <person name="Westerberg I."/>
            <person name="Brannstrom I.O."/>
            <person name="Guillou S."/>
            <person name="Cros-Aarteil S."/>
            <person name="Calhoun S."/>
            <person name="Haridas S."/>
            <person name="Kuo A."/>
            <person name="Mondo S."/>
            <person name="Pangilinan J."/>
            <person name="Riley R."/>
            <person name="Labutti K."/>
            <person name="Andreopoulos B."/>
            <person name="Lipzen A."/>
            <person name="Chen C."/>
            <person name="Yanf M."/>
            <person name="Daum C."/>
            <person name="Ng V."/>
            <person name="Clum A."/>
            <person name="Ohm R."/>
            <person name="Martin F."/>
            <person name="Silar P."/>
            <person name="Natvig D."/>
            <person name="Lalanne C."/>
            <person name="Gautier V."/>
            <person name="Ament-Velasquez S.L."/>
            <person name="Kruys A."/>
            <person name="Hutchinson M.I."/>
            <person name="Powell A.J."/>
            <person name="Barry K."/>
            <person name="Miller A.N."/>
            <person name="Grigoriev I.V."/>
            <person name="Debuchy R."/>
            <person name="Gladieux P."/>
            <person name="Thoren M.H."/>
            <person name="Johannesson H."/>
        </authorList>
    </citation>
    <scope>NUCLEOTIDE SEQUENCE</scope>
    <source>
        <strain evidence="4">CBS 141.50</strain>
    </source>
</reference>
<dbReference type="SMART" id="SM00233">
    <property type="entry name" value="PH"/>
    <property type="match status" value="1"/>
</dbReference>